<organism evidence="1">
    <name type="scientific">hydrothermal vent metagenome</name>
    <dbReference type="NCBI Taxonomy" id="652676"/>
    <lineage>
        <taxon>unclassified sequences</taxon>
        <taxon>metagenomes</taxon>
        <taxon>ecological metagenomes</taxon>
    </lineage>
</organism>
<sequence>MNNKKIYVVLLLVLLSILTIAQNKSAHDNEIITIVEQIDSIPVPISFQNSLEVNNNGGHLQGVQYYEYNQNGYYFLTGSSDKYSYYSVLKMDQNSFVISINKILDKPFKHAGGFQIYQNLMAIGVEDNSARDRSKVFIYRIENPEKPPSKPLAVIERSGKKKRATAGCVGIIEVDKYILVVVGDWDTKHLDFYRIEKEKLFSNDETFKLVHSIDAGELDKSEWVNNSWLSYQNINLIKDSSGKLYLAGLGSNDKDENILDLFSIETEGLNSFNLKKIHTKIFIRNKEVNFDWGAGVYMTDNNQLKVFSCEAHIQKESRIYVFE</sequence>
<accession>A0A3B1BC46</accession>
<protein>
    <recommendedName>
        <fullName evidence="2">Gll0560 protein</fullName>
    </recommendedName>
</protein>
<gene>
    <name evidence="1" type="ORF">MNBD_IGNAVI01-489</name>
</gene>
<evidence type="ECO:0008006" key="2">
    <source>
        <dbReference type="Google" id="ProtNLM"/>
    </source>
</evidence>
<evidence type="ECO:0000313" key="1">
    <source>
        <dbReference type="EMBL" id="VAX15769.1"/>
    </source>
</evidence>
<dbReference type="AlphaFoldDB" id="A0A3B1BC46"/>
<name>A0A3B1BC46_9ZZZZ</name>
<proteinExistence type="predicted"/>
<reference evidence="1" key="1">
    <citation type="submission" date="2018-06" db="EMBL/GenBank/DDBJ databases">
        <authorList>
            <person name="Zhirakovskaya E."/>
        </authorList>
    </citation>
    <scope>NUCLEOTIDE SEQUENCE</scope>
</reference>
<dbReference type="EMBL" id="UOGD01000028">
    <property type="protein sequence ID" value="VAX15769.1"/>
    <property type="molecule type" value="Genomic_DNA"/>
</dbReference>